<proteinExistence type="predicted"/>
<evidence type="ECO:0000256" key="1">
    <source>
        <dbReference type="ARBA" id="ARBA00004651"/>
    </source>
</evidence>
<evidence type="ECO:0000256" key="5">
    <source>
        <dbReference type="ARBA" id="ARBA00023136"/>
    </source>
</evidence>
<keyword evidence="2" id="KW-1003">Cell membrane</keyword>
<dbReference type="Proteomes" id="UP001500840">
    <property type="component" value="Unassembled WGS sequence"/>
</dbReference>
<evidence type="ECO:0000313" key="7">
    <source>
        <dbReference type="EMBL" id="GAA4452601.1"/>
    </source>
</evidence>
<name>A0ABP8MNQ5_9BACT</name>
<keyword evidence="4 6" id="KW-1133">Transmembrane helix</keyword>
<evidence type="ECO:0000256" key="6">
    <source>
        <dbReference type="SAM" id="Phobius"/>
    </source>
</evidence>
<dbReference type="EMBL" id="BAABGA010000029">
    <property type="protein sequence ID" value="GAA4452601.1"/>
    <property type="molecule type" value="Genomic_DNA"/>
</dbReference>
<feature type="transmembrane region" description="Helical" evidence="6">
    <location>
        <begin position="59"/>
        <end position="82"/>
    </location>
</feature>
<dbReference type="InterPro" id="IPR011743">
    <property type="entry name" value="Caa3_sub_IV"/>
</dbReference>
<evidence type="ECO:0000256" key="3">
    <source>
        <dbReference type="ARBA" id="ARBA00022692"/>
    </source>
</evidence>
<dbReference type="RefSeq" id="WP_339940032.1">
    <property type="nucleotide sequence ID" value="NZ_BAABGA010000029.1"/>
</dbReference>
<sequence>MSAHDSASSDHAAGEHREGYDFAHPLPLPILFGVFAALVFLTIVTVAQASFSFFGDYDVVVVMAIATVKASLVVMFFMHVLYDKPFNAVVFVSSFVFLGIFIIFTLSDSLLTSPDQIPVDDGIVITTTDS</sequence>
<feature type="transmembrane region" description="Helical" evidence="6">
    <location>
        <begin position="88"/>
        <end position="106"/>
    </location>
</feature>
<feature type="transmembrane region" description="Helical" evidence="6">
    <location>
        <begin position="26"/>
        <end position="47"/>
    </location>
</feature>
<gene>
    <name evidence="7" type="ORF">GCM10023156_22180</name>
</gene>
<evidence type="ECO:0000256" key="2">
    <source>
        <dbReference type="ARBA" id="ARBA00022475"/>
    </source>
</evidence>
<organism evidence="7 8">
    <name type="scientific">Novipirellula rosea</name>
    <dbReference type="NCBI Taxonomy" id="1031540"/>
    <lineage>
        <taxon>Bacteria</taxon>
        <taxon>Pseudomonadati</taxon>
        <taxon>Planctomycetota</taxon>
        <taxon>Planctomycetia</taxon>
        <taxon>Pirellulales</taxon>
        <taxon>Pirellulaceae</taxon>
        <taxon>Novipirellula</taxon>
    </lineage>
</organism>
<keyword evidence="5 6" id="KW-0472">Membrane</keyword>
<keyword evidence="8" id="KW-1185">Reference proteome</keyword>
<evidence type="ECO:0000256" key="4">
    <source>
        <dbReference type="ARBA" id="ARBA00022989"/>
    </source>
</evidence>
<evidence type="ECO:0008006" key="9">
    <source>
        <dbReference type="Google" id="ProtNLM"/>
    </source>
</evidence>
<dbReference type="InterPro" id="IPR005171">
    <property type="entry name" value="Cyt_c_oxidase_su4_prok"/>
</dbReference>
<dbReference type="Pfam" id="PF03626">
    <property type="entry name" value="COX4_pro"/>
    <property type="match status" value="1"/>
</dbReference>
<comment type="subcellular location">
    <subcellularLocation>
        <location evidence="1">Cell membrane</location>
        <topology evidence="1">Multi-pass membrane protein</topology>
    </subcellularLocation>
</comment>
<dbReference type="NCBIfam" id="TIGR02229">
    <property type="entry name" value="caa3_sub_IV"/>
    <property type="match status" value="1"/>
</dbReference>
<accession>A0ABP8MNQ5</accession>
<evidence type="ECO:0000313" key="8">
    <source>
        <dbReference type="Proteomes" id="UP001500840"/>
    </source>
</evidence>
<protein>
    <recommendedName>
        <fullName evidence="9">Cytochrome oxidase subunit IV</fullName>
    </recommendedName>
</protein>
<reference evidence="8" key="1">
    <citation type="journal article" date="2019" name="Int. J. Syst. Evol. Microbiol.">
        <title>The Global Catalogue of Microorganisms (GCM) 10K type strain sequencing project: providing services to taxonomists for standard genome sequencing and annotation.</title>
        <authorList>
            <consortium name="The Broad Institute Genomics Platform"/>
            <consortium name="The Broad Institute Genome Sequencing Center for Infectious Disease"/>
            <person name="Wu L."/>
            <person name="Ma J."/>
        </authorList>
    </citation>
    <scope>NUCLEOTIDE SEQUENCE [LARGE SCALE GENOMIC DNA]</scope>
    <source>
        <strain evidence="8">JCM 17759</strain>
    </source>
</reference>
<comment type="caution">
    <text evidence="7">The sequence shown here is derived from an EMBL/GenBank/DDBJ whole genome shotgun (WGS) entry which is preliminary data.</text>
</comment>
<keyword evidence="3 6" id="KW-0812">Transmembrane</keyword>